<dbReference type="EMBL" id="JAAKYA010000077">
    <property type="protein sequence ID" value="NGO39926.1"/>
    <property type="molecule type" value="Genomic_DNA"/>
</dbReference>
<dbReference type="RefSeq" id="WP_165108238.1">
    <property type="nucleotide sequence ID" value="NZ_JAAKYA010000077.1"/>
</dbReference>
<dbReference type="Proteomes" id="UP000477311">
    <property type="component" value="Unassembled WGS sequence"/>
</dbReference>
<keyword evidence="2" id="KW-1185">Reference proteome</keyword>
<proteinExistence type="predicted"/>
<dbReference type="AlphaFoldDB" id="A0A6M1RJN8"/>
<evidence type="ECO:0000313" key="2">
    <source>
        <dbReference type="Proteomes" id="UP000477311"/>
    </source>
</evidence>
<reference evidence="1 2" key="1">
    <citation type="submission" date="2020-02" db="EMBL/GenBank/DDBJ databases">
        <title>Draft genome sequence of Limisphaera ngatamarikiensis NGM72.4T, a thermophilic Verrucomicrobia grouped in subdivision 3.</title>
        <authorList>
            <person name="Carere C.R."/>
            <person name="Steen J."/>
            <person name="Hugenholtz P."/>
            <person name="Stott M.B."/>
        </authorList>
    </citation>
    <scope>NUCLEOTIDE SEQUENCE [LARGE SCALE GENOMIC DNA]</scope>
    <source>
        <strain evidence="1 2">NGM72.4</strain>
    </source>
</reference>
<name>A0A6M1RJN8_9BACT</name>
<accession>A0A6M1RJN8</accession>
<comment type="caution">
    <text evidence="1">The sequence shown here is derived from an EMBL/GenBank/DDBJ whole genome shotgun (WGS) entry which is preliminary data.</text>
</comment>
<sequence>MSLLLGLTRVGPAPHGNREGMLGDTWQFSDLAEIARLLPNGSRPQSKRCKAAEEVAALGLMVARWRSGFINLDVPVREGRNPTSCTFCSWGCPNGWFLEKNAACLETFIDLLAPWWETSQFL</sequence>
<protein>
    <submittedName>
        <fullName evidence="1">Uncharacterized protein</fullName>
    </submittedName>
</protein>
<organism evidence="1 2">
    <name type="scientific">Limisphaera ngatamarikiensis</name>
    <dbReference type="NCBI Taxonomy" id="1324935"/>
    <lineage>
        <taxon>Bacteria</taxon>
        <taxon>Pseudomonadati</taxon>
        <taxon>Verrucomicrobiota</taxon>
        <taxon>Verrucomicrobiia</taxon>
        <taxon>Limisphaerales</taxon>
        <taxon>Limisphaeraceae</taxon>
        <taxon>Limisphaera</taxon>
    </lineage>
</organism>
<gene>
    <name evidence="1" type="ORF">G4L39_11065</name>
</gene>
<evidence type="ECO:0000313" key="1">
    <source>
        <dbReference type="EMBL" id="NGO39926.1"/>
    </source>
</evidence>